<keyword evidence="1" id="KW-1133">Transmembrane helix</keyword>
<evidence type="ECO:0000256" key="1">
    <source>
        <dbReference type="SAM" id="Phobius"/>
    </source>
</evidence>
<dbReference type="AlphaFoldDB" id="A0A0G4EWH3"/>
<dbReference type="Proteomes" id="UP000041254">
    <property type="component" value="Unassembled WGS sequence"/>
</dbReference>
<feature type="transmembrane region" description="Helical" evidence="1">
    <location>
        <begin position="509"/>
        <end position="529"/>
    </location>
</feature>
<feature type="transmembrane region" description="Helical" evidence="1">
    <location>
        <begin position="228"/>
        <end position="248"/>
    </location>
</feature>
<feature type="transmembrane region" description="Helical" evidence="1">
    <location>
        <begin position="167"/>
        <end position="184"/>
    </location>
</feature>
<feature type="transmembrane region" description="Helical" evidence="1">
    <location>
        <begin position="196"/>
        <end position="216"/>
    </location>
</feature>
<feature type="transmembrane region" description="Helical" evidence="1">
    <location>
        <begin position="124"/>
        <end position="147"/>
    </location>
</feature>
<evidence type="ECO:0000313" key="2">
    <source>
        <dbReference type="EMBL" id="CEM02603.1"/>
    </source>
</evidence>
<reference evidence="2 3" key="1">
    <citation type="submission" date="2014-11" db="EMBL/GenBank/DDBJ databases">
        <authorList>
            <person name="Zhu J."/>
            <person name="Qi W."/>
            <person name="Song R."/>
        </authorList>
    </citation>
    <scope>NUCLEOTIDE SEQUENCE [LARGE SCALE GENOMIC DNA]</scope>
</reference>
<dbReference type="VEuPathDB" id="CryptoDB:Vbra_2146"/>
<dbReference type="PhylomeDB" id="A0A0G4EWH3"/>
<evidence type="ECO:0000313" key="3">
    <source>
        <dbReference type="Proteomes" id="UP000041254"/>
    </source>
</evidence>
<accession>A0A0G4EWH3</accession>
<keyword evidence="1" id="KW-0812">Transmembrane</keyword>
<organism evidence="2 3">
    <name type="scientific">Vitrella brassicaformis (strain CCMP3155)</name>
    <dbReference type="NCBI Taxonomy" id="1169540"/>
    <lineage>
        <taxon>Eukaryota</taxon>
        <taxon>Sar</taxon>
        <taxon>Alveolata</taxon>
        <taxon>Colpodellida</taxon>
        <taxon>Vitrellaceae</taxon>
        <taxon>Vitrella</taxon>
    </lineage>
</organism>
<proteinExistence type="predicted"/>
<keyword evidence="3" id="KW-1185">Reference proteome</keyword>
<feature type="transmembrane region" description="Helical" evidence="1">
    <location>
        <begin position="299"/>
        <end position="317"/>
    </location>
</feature>
<sequence>MMDIEPLSLDEASIDDVVALADGHRDEKQENIDHGSMREAVDGCDEAPSESPVLGDVSLLTEDFLVRRGPGGTARREEKFAYEEFSAAYETRVNDSGEVEEKFVATTPFTPEPFIKTMQRVARVLLCQFFSAVGFAAAWSLFCVGVWQTCEYHMSVPGWIVLDGLRLLLPAVCYSGILFLMAEGDVSRAMRRFRTAWWLPVCIILLQSLRIVFHYVDAIDSIVRKLTFFAAWSVFAVLVPFVFFRWTAHWRKETVRKTVYALQLTLMNASSCTVSAIIQWWVFLPLGARVATDGERTRLVVVFLLALSPLAGLMGWANRAVREGPVLTTAPSLAFAAVAFSLFPRFGCFDLATDVTIPYGVLVGGACRKLFSRLMSRQRIREHHCDAIDAIDVRDTEESVVNDTSPDKSACQLSNLSTTVTESPRQLKKASDRLRHTFSRSSFASQLSAILDAQSKLRLTFHPIFLRRLSDQVHLYGLAELTALVFSNLCSIIFEQMLHPSGERLAERVAGLAVLVLIEMGLEFLLFCVSTT</sequence>
<evidence type="ECO:0008006" key="4">
    <source>
        <dbReference type="Google" id="ProtNLM"/>
    </source>
</evidence>
<protein>
    <recommendedName>
        <fullName evidence="4">Transmembrane protein</fullName>
    </recommendedName>
</protein>
<feature type="transmembrane region" description="Helical" evidence="1">
    <location>
        <begin position="260"/>
        <end position="283"/>
    </location>
</feature>
<feature type="transmembrane region" description="Helical" evidence="1">
    <location>
        <begin position="324"/>
        <end position="343"/>
    </location>
</feature>
<dbReference type="InParanoid" id="A0A0G4EWH3"/>
<feature type="transmembrane region" description="Helical" evidence="1">
    <location>
        <begin position="475"/>
        <end position="494"/>
    </location>
</feature>
<dbReference type="EMBL" id="CDMY01000331">
    <property type="protein sequence ID" value="CEM02603.1"/>
    <property type="molecule type" value="Genomic_DNA"/>
</dbReference>
<keyword evidence="1" id="KW-0472">Membrane</keyword>
<gene>
    <name evidence="2" type="ORF">Vbra_2146</name>
</gene>
<name>A0A0G4EWH3_VITBC</name>